<dbReference type="GO" id="GO:0004065">
    <property type="term" value="F:arylsulfatase activity"/>
    <property type="evidence" value="ECO:0007669"/>
    <property type="project" value="UniProtKB-EC"/>
</dbReference>
<dbReference type="SUPFAM" id="SSF56988">
    <property type="entry name" value="Anthrax protective antigen"/>
    <property type="match status" value="1"/>
</dbReference>
<dbReference type="InterPro" id="IPR024607">
    <property type="entry name" value="Sulfatase_CS"/>
</dbReference>
<dbReference type="EMBL" id="SJPW01000002">
    <property type="protein sequence ID" value="TWU58874.1"/>
    <property type="molecule type" value="Genomic_DNA"/>
</dbReference>
<reference evidence="6 7" key="1">
    <citation type="submission" date="2019-02" db="EMBL/GenBank/DDBJ databases">
        <title>Deep-cultivation of Planctomycetes and their phenomic and genomic characterization uncovers novel biology.</title>
        <authorList>
            <person name="Wiegand S."/>
            <person name="Jogler M."/>
            <person name="Boedeker C."/>
            <person name="Pinto D."/>
            <person name="Vollmers J."/>
            <person name="Rivas-Marin E."/>
            <person name="Kohn T."/>
            <person name="Peeters S.H."/>
            <person name="Heuer A."/>
            <person name="Rast P."/>
            <person name="Oberbeckmann S."/>
            <person name="Bunk B."/>
            <person name="Jeske O."/>
            <person name="Meyerdierks A."/>
            <person name="Storesund J.E."/>
            <person name="Kallscheuer N."/>
            <person name="Luecker S."/>
            <person name="Lage O.M."/>
            <person name="Pohl T."/>
            <person name="Merkel B.J."/>
            <person name="Hornburger P."/>
            <person name="Mueller R.-W."/>
            <person name="Bruemmer F."/>
            <person name="Labrenz M."/>
            <person name="Spormann A.M."/>
            <person name="Op Den Camp H."/>
            <person name="Overmann J."/>
            <person name="Amann R."/>
            <person name="Jetten M.S.M."/>
            <person name="Mascher T."/>
            <person name="Medema M.H."/>
            <person name="Devos D.P."/>
            <person name="Kaster A.-K."/>
            <person name="Ovreas L."/>
            <person name="Rohde M."/>
            <person name="Galperin M.Y."/>
            <person name="Jogler C."/>
        </authorList>
    </citation>
    <scope>NUCLEOTIDE SEQUENCE [LARGE SCALE GENOMIC DNA]</scope>
    <source>
        <strain evidence="6 7">Poly51</strain>
    </source>
</reference>
<dbReference type="EC" id="3.1.6.1" evidence="6"/>
<feature type="chain" id="PRO_5023105343" evidence="4">
    <location>
        <begin position="27"/>
        <end position="752"/>
    </location>
</feature>
<dbReference type="Pfam" id="PF00884">
    <property type="entry name" value="Sulfatase"/>
    <property type="match status" value="1"/>
</dbReference>
<accession>A0A5C6FF93</accession>
<evidence type="ECO:0000256" key="1">
    <source>
        <dbReference type="ARBA" id="ARBA00008779"/>
    </source>
</evidence>
<evidence type="ECO:0000256" key="4">
    <source>
        <dbReference type="SAM" id="SignalP"/>
    </source>
</evidence>
<dbReference type="InterPro" id="IPR017850">
    <property type="entry name" value="Alkaline_phosphatase_core_sf"/>
</dbReference>
<keyword evidence="2 6" id="KW-0378">Hydrolase</keyword>
<feature type="signal peptide" evidence="4">
    <location>
        <begin position="1"/>
        <end position="26"/>
    </location>
</feature>
<dbReference type="Gene3D" id="3.90.182.10">
    <property type="entry name" value="Toxin - Anthrax Protective Antigen,domain 1"/>
    <property type="match status" value="1"/>
</dbReference>
<dbReference type="PROSITE" id="PS51820">
    <property type="entry name" value="PA14"/>
    <property type="match status" value="1"/>
</dbReference>
<keyword evidence="7" id="KW-1185">Reference proteome</keyword>
<feature type="domain" description="PA14" evidence="5">
    <location>
        <begin position="602"/>
        <end position="739"/>
    </location>
</feature>
<protein>
    <submittedName>
        <fullName evidence="6">Arylsulfatase</fullName>
        <ecNumber evidence="6">3.1.6.1</ecNumber>
    </submittedName>
</protein>
<evidence type="ECO:0000256" key="2">
    <source>
        <dbReference type="ARBA" id="ARBA00022801"/>
    </source>
</evidence>
<organism evidence="6 7">
    <name type="scientific">Rubripirellula tenax</name>
    <dbReference type="NCBI Taxonomy" id="2528015"/>
    <lineage>
        <taxon>Bacteria</taxon>
        <taxon>Pseudomonadati</taxon>
        <taxon>Planctomycetota</taxon>
        <taxon>Planctomycetia</taxon>
        <taxon>Pirellulales</taxon>
        <taxon>Pirellulaceae</taxon>
        <taxon>Rubripirellula</taxon>
    </lineage>
</organism>
<evidence type="ECO:0000313" key="6">
    <source>
        <dbReference type="EMBL" id="TWU58874.1"/>
    </source>
</evidence>
<evidence type="ECO:0000259" key="5">
    <source>
        <dbReference type="PROSITE" id="PS51820"/>
    </source>
</evidence>
<dbReference type="PROSITE" id="PS00523">
    <property type="entry name" value="SULFATASE_1"/>
    <property type="match status" value="1"/>
</dbReference>
<name>A0A5C6FF93_9BACT</name>
<dbReference type="PANTHER" id="PTHR43751">
    <property type="entry name" value="SULFATASE"/>
    <property type="match status" value="1"/>
</dbReference>
<dbReference type="InterPro" id="IPR000917">
    <property type="entry name" value="Sulfatase_N"/>
</dbReference>
<feature type="region of interest" description="Disordered" evidence="3">
    <location>
        <begin position="43"/>
        <end position="72"/>
    </location>
</feature>
<dbReference type="InterPro" id="IPR052701">
    <property type="entry name" value="GAG_Ulvan_Degrading_Sulfatases"/>
</dbReference>
<gene>
    <name evidence="6" type="primary">atsA_24</name>
    <name evidence="6" type="ORF">Poly51_16540</name>
</gene>
<dbReference type="Proteomes" id="UP000318288">
    <property type="component" value="Unassembled WGS sequence"/>
</dbReference>
<dbReference type="PANTHER" id="PTHR43751:SF3">
    <property type="entry name" value="SULFATASE N-TERMINAL DOMAIN-CONTAINING PROTEIN"/>
    <property type="match status" value="1"/>
</dbReference>
<keyword evidence="4" id="KW-0732">Signal</keyword>
<dbReference type="AlphaFoldDB" id="A0A5C6FF93"/>
<dbReference type="InterPro" id="IPR011658">
    <property type="entry name" value="PA14_dom"/>
</dbReference>
<dbReference type="InterPro" id="IPR037524">
    <property type="entry name" value="PA14/GLEYA"/>
</dbReference>
<evidence type="ECO:0000313" key="7">
    <source>
        <dbReference type="Proteomes" id="UP000318288"/>
    </source>
</evidence>
<dbReference type="Pfam" id="PF07691">
    <property type="entry name" value="PA14"/>
    <property type="match status" value="1"/>
</dbReference>
<dbReference type="Gene3D" id="3.40.720.10">
    <property type="entry name" value="Alkaline Phosphatase, subunit A"/>
    <property type="match status" value="1"/>
</dbReference>
<proteinExistence type="inferred from homology"/>
<sequence precursor="true">MSLIKLAGRLLVTLTVTLSVATFGLADDTDGDLLSDADEIQTYRTNPNEADSDGDGTPDGLELASGLAPNDPAKELGRPNIIFILADDLGYGDIGVLWQNSIAGTKKLITPNFDRMAAEGLILNQHYTGAPVCAPARGTLLTGVHQGHCTIRNRDFDNALEHNHTLGSTLQQAGYATALVGKYGTQGEGISPATWSAYPTKRGFDFFHGYVRHVDGHQHYPGNSWPLGGSESHRSPKELYENDREISADLDKCFTPDLFTARAKKWMMDHCAAKAKQPFFLYLAFDTPHAALQLPTTRYPDGPGTDGGMQWIGTPGHMINTAEGKVDAWRHPDYVGKGWTDEEERFATLVRRMDDCVGDLLQTLRDLKIDDNTLVVFSADNGPHDVHYLAGGNYSATAFDSFGPFEGIKRDCYEGGVRQPTLAWWPDKITAGRTNNTPSQFQDWMPTFCDLAGSPTPARSDGVSLVPTLTGNGSQREGIVYVEFNQPGHAPRYPEFTNHGKAPRGNQQVIFVDGYKGIRNGIRSHADDFQIYDVSHDLKEATNLFTHSPDGQSAYFNDLQQRMKDRVLQVRQIEKDDPFDPGSDKVESRPYDAELVPSVNLNVTSGVELATYEGLWPWVPEFDELKPLSTDTAATFAVETHLSRSSDAGLCYRGYLKVPADGTWTFYATSDAGTHLRIHQSQVIDDDFNHDGSEASGEIRLNAGLHPFTLYYRTADGKPALTLQWSSQGIPKQIIPDACLFRGKVSHAGAKQ</sequence>
<evidence type="ECO:0000256" key="3">
    <source>
        <dbReference type="SAM" id="MobiDB-lite"/>
    </source>
</evidence>
<dbReference type="SUPFAM" id="SSF53649">
    <property type="entry name" value="Alkaline phosphatase-like"/>
    <property type="match status" value="1"/>
</dbReference>
<comment type="similarity">
    <text evidence="1">Belongs to the sulfatase family.</text>
</comment>
<comment type="caution">
    <text evidence="6">The sequence shown here is derived from an EMBL/GenBank/DDBJ whole genome shotgun (WGS) entry which is preliminary data.</text>
</comment>
<dbReference type="CDD" id="cd16145">
    <property type="entry name" value="ARS_like"/>
    <property type="match status" value="1"/>
</dbReference>
<dbReference type="SMART" id="SM00758">
    <property type="entry name" value="PA14"/>
    <property type="match status" value="1"/>
</dbReference>